<keyword evidence="3" id="KW-0963">Cytoplasm</keyword>
<dbReference type="GO" id="GO:0005829">
    <property type="term" value="C:cytosol"/>
    <property type="evidence" value="ECO:0007669"/>
    <property type="project" value="UniProtKB-SubCell"/>
</dbReference>
<keyword evidence="8" id="KW-0863">Zinc-finger</keyword>
<feature type="region of interest" description="Disordered" evidence="13">
    <location>
        <begin position="1"/>
        <end position="29"/>
    </location>
</feature>
<feature type="compositionally biased region" description="Low complexity" evidence="13">
    <location>
        <begin position="155"/>
        <end position="168"/>
    </location>
</feature>
<sequence>MPRITRTPSVSSSCSSSSESAGAESANFSDWASSLHGARRTKSLFDDNLLDSPEEAVAYDARVHQFNLDQVLAGLSLKDDYARIRLVNYIRKEKPRPLQLSSTIANDHPLFTNDDFLIPVVENDPLLQVTFDDVWSDDEQDGFVPPQMSHNAREAPSSSSALPSTDSATGALGSRLKDLIKALGEDDDDAIKRFQDGSESDSSAAEPSDTKGKGKMRAGVKTKKPKDNDSYYFDSYAANDIHELMLRDTTRTVSYGRFILSNPAVFKDKIVMDVGCGTGILSMFAARAGAKHVYAIEASGFANKARQNIRNNGLESIITVIQGKVEEIQLPVKQVDVIISEWMGYMLLYEAMLDSVLHARDRFLAPGGLMVPSQTRIILAGITGQQLWDEGFGFWDNVYGFDMSAMRPTRCQDGLIEIVNAKEICTLETIVTDINTHTATVKSLDFHSDFELQPLATDNGEPSQIRAFITWFDTFFSSDSSSAGQAAPSQECSTEFFPDAAYEQAVEAKANAEGQADVSFTTGPRGKPTHWKQVVFMLKQPITLEKGQRIKGVFNCIKGHDNARELDVEIHWRLVGEKGEDLSPINYEVFRVN</sequence>
<dbReference type="Pfam" id="PF21137">
    <property type="entry name" value="ANM3_C2H2_Zf"/>
    <property type="match status" value="1"/>
</dbReference>
<comment type="caution">
    <text evidence="17">The sequence shown here is derived from an EMBL/GenBank/DDBJ whole genome shotgun (WGS) entry which is preliminary data.</text>
</comment>
<evidence type="ECO:0000256" key="11">
    <source>
        <dbReference type="ARBA" id="ARBA00049303"/>
    </source>
</evidence>
<dbReference type="CDD" id="cd02440">
    <property type="entry name" value="AdoMet_MTases"/>
    <property type="match status" value="1"/>
</dbReference>
<dbReference type="Pfam" id="PF13649">
    <property type="entry name" value="Methyltransf_25"/>
    <property type="match status" value="1"/>
</dbReference>
<feature type="domain" description="Protein arginine N-methyltransferase" evidence="16">
    <location>
        <begin position="376"/>
        <end position="480"/>
    </location>
</feature>
<evidence type="ECO:0000256" key="9">
    <source>
        <dbReference type="ARBA" id="ARBA00022833"/>
    </source>
</evidence>
<dbReference type="EMBL" id="BLZA01000030">
    <property type="protein sequence ID" value="GHJ88304.1"/>
    <property type="molecule type" value="Genomic_DNA"/>
</dbReference>
<keyword evidence="7" id="KW-0479">Metal-binding</keyword>
<feature type="domain" description="Methyltransferase" evidence="14">
    <location>
        <begin position="271"/>
        <end position="368"/>
    </location>
</feature>
<dbReference type="Gene3D" id="2.70.160.11">
    <property type="entry name" value="Hnrnp arginine n-methyltransferase1"/>
    <property type="match status" value="1"/>
</dbReference>
<accession>A0A8H3TWE0</accession>
<dbReference type="GO" id="GO:0032259">
    <property type="term" value="P:methylation"/>
    <property type="evidence" value="ECO:0007669"/>
    <property type="project" value="UniProtKB-KW"/>
</dbReference>
<keyword evidence="9" id="KW-0862">Zinc</keyword>
<keyword evidence="6 12" id="KW-0949">S-adenosyl-L-methionine</keyword>
<comment type="catalytic activity">
    <reaction evidence="11">
        <text>L-arginyl-[protein] + S-adenosyl-L-methionine = N(omega)-methyl-L-arginyl-[protein] + S-adenosyl-L-homocysteine + H(+)</text>
        <dbReference type="Rhea" id="RHEA:48100"/>
        <dbReference type="Rhea" id="RHEA-COMP:10532"/>
        <dbReference type="Rhea" id="RHEA-COMP:11990"/>
        <dbReference type="ChEBI" id="CHEBI:15378"/>
        <dbReference type="ChEBI" id="CHEBI:29965"/>
        <dbReference type="ChEBI" id="CHEBI:57856"/>
        <dbReference type="ChEBI" id="CHEBI:59789"/>
        <dbReference type="ChEBI" id="CHEBI:65280"/>
    </reaction>
    <physiologicalReaction direction="left-to-right" evidence="11">
        <dbReference type="Rhea" id="RHEA:48101"/>
    </physiologicalReaction>
</comment>
<comment type="catalytic activity">
    <reaction evidence="10">
        <text>L-arginyl-[protein] + 2 S-adenosyl-L-methionine = N(omega),N(omega)-dimethyl-L-arginyl-[protein] + 2 S-adenosyl-L-homocysteine + 2 H(+)</text>
        <dbReference type="Rhea" id="RHEA:48096"/>
        <dbReference type="Rhea" id="RHEA-COMP:10532"/>
        <dbReference type="Rhea" id="RHEA-COMP:11991"/>
        <dbReference type="ChEBI" id="CHEBI:15378"/>
        <dbReference type="ChEBI" id="CHEBI:29965"/>
        <dbReference type="ChEBI" id="CHEBI:57856"/>
        <dbReference type="ChEBI" id="CHEBI:59789"/>
        <dbReference type="ChEBI" id="CHEBI:61897"/>
        <dbReference type="EC" id="2.1.1.319"/>
    </reaction>
    <physiologicalReaction direction="left-to-right" evidence="10">
        <dbReference type="Rhea" id="RHEA:48097"/>
    </physiologicalReaction>
</comment>
<dbReference type="InterPro" id="IPR029063">
    <property type="entry name" value="SAM-dependent_MTases_sf"/>
</dbReference>
<dbReference type="FunFam" id="3.40.50.150:FF:000003">
    <property type="entry name" value="Blast:Protein arginine N-methyltransferase 1"/>
    <property type="match status" value="1"/>
</dbReference>
<keyword evidence="4 12" id="KW-0489">Methyltransferase</keyword>
<dbReference type="GO" id="GO:0008270">
    <property type="term" value="F:zinc ion binding"/>
    <property type="evidence" value="ECO:0007669"/>
    <property type="project" value="UniProtKB-KW"/>
</dbReference>
<dbReference type="InterPro" id="IPR025799">
    <property type="entry name" value="Arg_MeTrfase"/>
</dbReference>
<dbReference type="PROSITE" id="PS51678">
    <property type="entry name" value="SAM_MT_PRMT"/>
    <property type="match status" value="1"/>
</dbReference>
<dbReference type="Pfam" id="PF22528">
    <property type="entry name" value="PRMT_C"/>
    <property type="match status" value="2"/>
</dbReference>
<dbReference type="AlphaFoldDB" id="A0A8H3TWE0"/>
<evidence type="ECO:0000259" key="16">
    <source>
        <dbReference type="Pfam" id="PF22528"/>
    </source>
</evidence>
<dbReference type="InterPro" id="IPR041698">
    <property type="entry name" value="Methyltransf_25"/>
</dbReference>
<evidence type="ECO:0000259" key="15">
    <source>
        <dbReference type="Pfam" id="PF21137"/>
    </source>
</evidence>
<dbReference type="OrthoDB" id="7848332at2759"/>
<evidence type="ECO:0000256" key="8">
    <source>
        <dbReference type="ARBA" id="ARBA00022771"/>
    </source>
</evidence>
<dbReference type="PANTHER" id="PTHR11006">
    <property type="entry name" value="PROTEIN ARGININE N-METHYLTRANSFERASE"/>
    <property type="match status" value="1"/>
</dbReference>
<feature type="compositionally biased region" description="Low complexity" evidence="13">
    <location>
        <begin position="9"/>
        <end position="29"/>
    </location>
</feature>
<evidence type="ECO:0000313" key="17">
    <source>
        <dbReference type="EMBL" id="GHJ88304.1"/>
    </source>
</evidence>
<dbReference type="GO" id="GO:0035242">
    <property type="term" value="F:protein-arginine omega-N asymmetric methyltransferase activity"/>
    <property type="evidence" value="ECO:0007669"/>
    <property type="project" value="UniProtKB-EC"/>
</dbReference>
<gene>
    <name evidence="17" type="ORF">NliqN6_4706</name>
</gene>
<organism evidence="17 18">
    <name type="scientific">Naganishia liquefaciens</name>
    <dbReference type="NCBI Taxonomy" id="104408"/>
    <lineage>
        <taxon>Eukaryota</taxon>
        <taxon>Fungi</taxon>
        <taxon>Dikarya</taxon>
        <taxon>Basidiomycota</taxon>
        <taxon>Agaricomycotina</taxon>
        <taxon>Tremellomycetes</taxon>
        <taxon>Filobasidiales</taxon>
        <taxon>Filobasidiaceae</taxon>
        <taxon>Naganishia</taxon>
    </lineage>
</organism>
<evidence type="ECO:0000313" key="18">
    <source>
        <dbReference type="Proteomes" id="UP000620104"/>
    </source>
</evidence>
<feature type="domain" description="Protein arginine N-methyltransferase 3-like C2H2 zinc finger" evidence="15">
    <location>
        <begin position="79"/>
        <end position="119"/>
    </location>
</feature>
<feature type="compositionally biased region" description="Basic residues" evidence="13">
    <location>
        <begin position="213"/>
        <end position="224"/>
    </location>
</feature>
<dbReference type="GO" id="GO:0042054">
    <property type="term" value="F:histone methyltransferase activity"/>
    <property type="evidence" value="ECO:0007669"/>
    <property type="project" value="TreeGrafter"/>
</dbReference>
<evidence type="ECO:0000256" key="12">
    <source>
        <dbReference type="PROSITE-ProRule" id="PRU01015"/>
    </source>
</evidence>
<dbReference type="SUPFAM" id="SSF53335">
    <property type="entry name" value="S-adenosyl-L-methionine-dependent methyltransferases"/>
    <property type="match status" value="1"/>
</dbReference>
<evidence type="ECO:0000256" key="3">
    <source>
        <dbReference type="ARBA" id="ARBA00022490"/>
    </source>
</evidence>
<dbReference type="InterPro" id="IPR036236">
    <property type="entry name" value="Znf_C2H2_sf"/>
</dbReference>
<evidence type="ECO:0000256" key="4">
    <source>
        <dbReference type="ARBA" id="ARBA00022603"/>
    </source>
</evidence>
<evidence type="ECO:0000256" key="13">
    <source>
        <dbReference type="SAM" id="MobiDB-lite"/>
    </source>
</evidence>
<evidence type="ECO:0000256" key="6">
    <source>
        <dbReference type="ARBA" id="ARBA00022691"/>
    </source>
</evidence>
<evidence type="ECO:0000256" key="7">
    <source>
        <dbReference type="ARBA" id="ARBA00022723"/>
    </source>
</evidence>
<feature type="region of interest" description="Disordered" evidence="13">
    <location>
        <begin position="138"/>
        <end position="168"/>
    </location>
</feature>
<dbReference type="SUPFAM" id="SSF57667">
    <property type="entry name" value="beta-beta-alpha zinc fingers"/>
    <property type="match status" value="1"/>
</dbReference>
<dbReference type="EC" id="2.1.1.319" evidence="2"/>
<evidence type="ECO:0000256" key="10">
    <source>
        <dbReference type="ARBA" id="ARBA00047384"/>
    </source>
</evidence>
<evidence type="ECO:0000256" key="1">
    <source>
        <dbReference type="ARBA" id="ARBA00004514"/>
    </source>
</evidence>
<feature type="region of interest" description="Disordered" evidence="13">
    <location>
        <begin position="192"/>
        <end position="224"/>
    </location>
</feature>
<comment type="subcellular location">
    <subcellularLocation>
        <location evidence="1">Cytoplasm</location>
        <location evidence="1">Cytosol</location>
    </subcellularLocation>
</comment>
<evidence type="ECO:0000259" key="14">
    <source>
        <dbReference type="Pfam" id="PF13649"/>
    </source>
</evidence>
<feature type="domain" description="Protein arginine N-methyltransferase" evidence="16">
    <location>
        <begin position="515"/>
        <end position="574"/>
    </location>
</feature>
<evidence type="ECO:0000256" key="5">
    <source>
        <dbReference type="ARBA" id="ARBA00022679"/>
    </source>
</evidence>
<dbReference type="InterPro" id="IPR049482">
    <property type="entry name" value="ANM3-like_C2H2_Zf"/>
</dbReference>
<protein>
    <recommendedName>
        <fullName evidence="2">type I protein arginine methyltransferase</fullName>
        <ecNumber evidence="2">2.1.1.319</ecNumber>
    </recommendedName>
</protein>
<dbReference type="Proteomes" id="UP000620104">
    <property type="component" value="Unassembled WGS sequence"/>
</dbReference>
<keyword evidence="5 12" id="KW-0808">Transferase</keyword>
<dbReference type="Gene3D" id="3.40.50.150">
    <property type="entry name" value="Vaccinia Virus protein VP39"/>
    <property type="match status" value="1"/>
</dbReference>
<dbReference type="PANTHER" id="PTHR11006:SF53">
    <property type="entry name" value="PROTEIN ARGININE N-METHYLTRANSFERASE 3"/>
    <property type="match status" value="1"/>
</dbReference>
<proteinExistence type="predicted"/>
<dbReference type="GO" id="GO:0005634">
    <property type="term" value="C:nucleus"/>
    <property type="evidence" value="ECO:0007669"/>
    <property type="project" value="TreeGrafter"/>
</dbReference>
<reference evidence="17" key="1">
    <citation type="submission" date="2020-07" db="EMBL/GenBank/DDBJ databases">
        <title>Draft Genome Sequence of a Deep-Sea Yeast, Naganishia (Cryptococcus) liquefaciens strain N6.</title>
        <authorList>
            <person name="Han Y.W."/>
            <person name="Kajitani R."/>
            <person name="Morimoto H."/>
            <person name="Parhat M."/>
            <person name="Tsubouchi H."/>
            <person name="Bakenova O."/>
            <person name="Ogata M."/>
            <person name="Argunhan B."/>
            <person name="Aoki R."/>
            <person name="Kajiwara S."/>
            <person name="Itoh T."/>
            <person name="Iwasaki H."/>
        </authorList>
    </citation>
    <scope>NUCLEOTIDE SEQUENCE</scope>
    <source>
        <strain evidence="17">N6</strain>
    </source>
</reference>
<evidence type="ECO:0000256" key="2">
    <source>
        <dbReference type="ARBA" id="ARBA00011925"/>
    </source>
</evidence>
<name>A0A8H3TWE0_9TREE</name>
<dbReference type="InterPro" id="IPR055135">
    <property type="entry name" value="PRMT_dom"/>
</dbReference>
<keyword evidence="18" id="KW-1185">Reference proteome</keyword>